<feature type="transmembrane region" description="Helical" evidence="1">
    <location>
        <begin position="176"/>
        <end position="198"/>
    </location>
</feature>
<dbReference type="Proteomes" id="UP000246115">
    <property type="component" value="Chromosome"/>
</dbReference>
<gene>
    <name evidence="2" type="ORF">DDV21_000350</name>
    <name evidence="3" type="ORF">DDV22_07700</name>
    <name evidence="4" type="ORF">DDV23_07995</name>
</gene>
<dbReference type="Proteomes" id="UP000262901">
    <property type="component" value="Unassembled WGS sequence"/>
</dbReference>
<evidence type="ECO:0000256" key="1">
    <source>
        <dbReference type="SAM" id="Phobius"/>
    </source>
</evidence>
<keyword evidence="1" id="KW-0472">Membrane</keyword>
<reference evidence="5" key="3">
    <citation type="submission" date="2018-08" db="EMBL/GenBank/DDBJ databases">
        <title>Streptococcus chenjunshii sp. nov., isolated from stools sample of the Tibetan antelope in the Qinghai-Tibet plateau, China.</title>
        <authorList>
            <person name="Tian Z."/>
        </authorList>
    </citation>
    <scope>NUCLEOTIDE SEQUENCE [LARGE SCALE GENOMIC DNA]</scope>
    <source>
        <strain evidence="5">Z15</strain>
    </source>
</reference>
<organism evidence="4 6">
    <name type="scientific">Streptococcus chenjunshii</name>
    <dbReference type="NCBI Taxonomy" id="2173853"/>
    <lineage>
        <taxon>Bacteria</taxon>
        <taxon>Bacillati</taxon>
        <taxon>Bacillota</taxon>
        <taxon>Bacilli</taxon>
        <taxon>Lactobacillales</taxon>
        <taxon>Streptococcaceae</taxon>
        <taxon>Streptococcus</taxon>
    </lineage>
</organism>
<feature type="transmembrane region" description="Helical" evidence="1">
    <location>
        <begin position="77"/>
        <end position="98"/>
    </location>
</feature>
<keyword evidence="7" id="KW-1185">Reference proteome</keyword>
<accession>A0A372KMD1</accession>
<sequence>MAAWFPKVPHIITTFLIITLIGLRCIIIVSLHNKKFSFTLNDNYYIFSEIFSFLAFLSILVNFDYSLHLSLNFVGKIIAILFYPLLYIILLYINPLLYKQFAIPKEELSFYLVTGLSYFLAVISISAVLLYSNDDDALELLMWAVPAISLTFLQGIFSVQEFRLKRAISPSRKFKFMVYSFNTALFLTIFLLNFFIKWGEHNDIYLLLMCTTLINLMIIEIW</sequence>
<feature type="transmembrane region" description="Helical" evidence="1">
    <location>
        <begin position="143"/>
        <end position="164"/>
    </location>
</feature>
<feature type="transmembrane region" description="Helical" evidence="1">
    <location>
        <begin position="110"/>
        <end position="131"/>
    </location>
</feature>
<keyword evidence="1" id="KW-1133">Transmembrane helix</keyword>
<dbReference type="AlphaFoldDB" id="A0A372KMD1"/>
<keyword evidence="1" id="KW-0812">Transmembrane</keyword>
<evidence type="ECO:0000313" key="2">
    <source>
        <dbReference type="EMBL" id="AXQ77647.1"/>
    </source>
</evidence>
<evidence type="ECO:0000313" key="5">
    <source>
        <dbReference type="Proteomes" id="UP000246115"/>
    </source>
</evidence>
<reference evidence="2" key="4">
    <citation type="journal article" date="2019" name="Int. J. Syst. Evol. Microbiol.">
        <title>Streptococcus chenjunshii sp. nov. isolated from feces of Tibetan antelopes.</title>
        <authorList>
            <person name="Tian Z."/>
            <person name="Lu S."/>
            <person name="Jin D."/>
            <person name="Yang J."/>
            <person name="Pu J."/>
            <person name="Lai X.H."/>
            <person name="Bai X.N."/>
            <person name="Wu X.M."/>
            <person name="Li J."/>
            <person name="Wang S."/>
            <person name="Xu J."/>
        </authorList>
    </citation>
    <scope>NUCLEOTIDE SEQUENCE</scope>
    <source>
        <strain evidence="2">Z15</strain>
    </source>
</reference>
<evidence type="ECO:0000313" key="4">
    <source>
        <dbReference type="EMBL" id="RFU52738.1"/>
    </source>
</evidence>
<dbReference type="EMBL" id="QVQY01000021">
    <property type="protein sequence ID" value="RFU50601.1"/>
    <property type="molecule type" value="Genomic_DNA"/>
</dbReference>
<evidence type="ECO:0000313" key="7">
    <source>
        <dbReference type="Proteomes" id="UP000264056"/>
    </source>
</evidence>
<name>A0A372KMD1_9STRE</name>
<protein>
    <submittedName>
        <fullName evidence="4">Uncharacterized protein</fullName>
    </submittedName>
</protein>
<reference evidence="3 7" key="1">
    <citation type="submission" date="2018-08" db="EMBL/GenBank/DDBJ databases">
        <title>Draft genome of Streptococcus sp .nov. Z2.</title>
        <authorList>
            <person name="Tian Z."/>
        </authorList>
    </citation>
    <scope>NUCLEOTIDE SEQUENCE [LARGE SCALE GENOMIC DNA]</scope>
    <source>
        <strain evidence="3 7">Z2</strain>
    </source>
</reference>
<feature type="transmembrane region" description="Helical" evidence="1">
    <location>
        <begin position="12"/>
        <end position="32"/>
    </location>
</feature>
<dbReference type="Proteomes" id="UP000264056">
    <property type="component" value="Unassembled WGS sequence"/>
</dbReference>
<dbReference type="EMBL" id="CP031733">
    <property type="protein sequence ID" value="AXQ77647.1"/>
    <property type="molecule type" value="Genomic_DNA"/>
</dbReference>
<proteinExistence type="predicted"/>
<feature type="transmembrane region" description="Helical" evidence="1">
    <location>
        <begin position="44"/>
        <end position="65"/>
    </location>
</feature>
<accession>A0A346N9F2</accession>
<dbReference type="EMBL" id="QVQZ01000020">
    <property type="protein sequence ID" value="RFU52738.1"/>
    <property type="molecule type" value="Genomic_DNA"/>
</dbReference>
<evidence type="ECO:0000313" key="3">
    <source>
        <dbReference type="EMBL" id="RFU50601.1"/>
    </source>
</evidence>
<reference evidence="4 6" key="2">
    <citation type="submission" date="2018-08" db="EMBL/GenBank/DDBJ databases">
        <title>Draft genome of Streptococcus sp. nov. Z1.</title>
        <authorList>
            <person name="Tian Z."/>
        </authorList>
    </citation>
    <scope>NUCLEOTIDE SEQUENCE [LARGE SCALE GENOMIC DNA]</scope>
    <source>
        <strain evidence="4">Z1</strain>
        <strain evidence="6">Z1(2018)</strain>
    </source>
</reference>
<feature type="transmembrane region" description="Helical" evidence="1">
    <location>
        <begin position="204"/>
        <end position="221"/>
    </location>
</feature>
<evidence type="ECO:0000313" key="6">
    <source>
        <dbReference type="Proteomes" id="UP000262901"/>
    </source>
</evidence>
<dbReference type="KEGG" id="schj:DDV21_000350"/>